<keyword evidence="3" id="KW-1185">Reference proteome</keyword>
<sequence>MLPAIAVVLHSLIVSWLFNVATDRVPRREHRRRGSAPCKTGKKTTNNATRRYIARYHRRAFFLRITLLFPCTDAPSELFSHNNRRL</sequence>
<evidence type="ECO:0000256" key="1">
    <source>
        <dbReference type="SAM" id="SignalP"/>
    </source>
</evidence>
<evidence type="ECO:0008006" key="4">
    <source>
        <dbReference type="Google" id="ProtNLM"/>
    </source>
</evidence>
<evidence type="ECO:0000313" key="2">
    <source>
        <dbReference type="EMBL" id="KAA8912225.1"/>
    </source>
</evidence>
<feature type="chain" id="PRO_5023944036" description="Secreted protein" evidence="1">
    <location>
        <begin position="24"/>
        <end position="86"/>
    </location>
</feature>
<gene>
    <name evidence="2" type="ORF">FN846DRAFT_933687</name>
</gene>
<dbReference type="EMBL" id="VXIS01000026">
    <property type="protein sequence ID" value="KAA8912225.1"/>
    <property type="molecule type" value="Genomic_DNA"/>
</dbReference>
<protein>
    <recommendedName>
        <fullName evidence="4">Secreted protein</fullName>
    </recommendedName>
</protein>
<name>A0A5J5F6A5_9PEZI</name>
<reference evidence="2 3" key="1">
    <citation type="submission" date="2019-09" db="EMBL/GenBank/DDBJ databases">
        <title>Draft genome of the ectomycorrhizal ascomycete Sphaerosporella brunnea.</title>
        <authorList>
            <consortium name="DOE Joint Genome Institute"/>
            <person name="Benucci G.M."/>
            <person name="Marozzi G."/>
            <person name="Antonielli L."/>
            <person name="Sanchez S."/>
            <person name="Marco P."/>
            <person name="Wang X."/>
            <person name="Falini L.B."/>
            <person name="Barry K."/>
            <person name="Haridas S."/>
            <person name="Lipzen A."/>
            <person name="Labutti K."/>
            <person name="Grigoriev I.V."/>
            <person name="Murat C."/>
            <person name="Martin F."/>
            <person name="Albertini E."/>
            <person name="Donnini D."/>
            <person name="Bonito G."/>
        </authorList>
    </citation>
    <scope>NUCLEOTIDE SEQUENCE [LARGE SCALE GENOMIC DNA]</scope>
    <source>
        <strain evidence="2 3">Sb_GMNB300</strain>
    </source>
</reference>
<accession>A0A5J5F6A5</accession>
<dbReference type="InParanoid" id="A0A5J5F6A5"/>
<evidence type="ECO:0000313" key="3">
    <source>
        <dbReference type="Proteomes" id="UP000326924"/>
    </source>
</evidence>
<proteinExistence type="predicted"/>
<keyword evidence="1" id="KW-0732">Signal</keyword>
<dbReference type="Proteomes" id="UP000326924">
    <property type="component" value="Unassembled WGS sequence"/>
</dbReference>
<comment type="caution">
    <text evidence="2">The sequence shown here is derived from an EMBL/GenBank/DDBJ whole genome shotgun (WGS) entry which is preliminary data.</text>
</comment>
<dbReference type="AlphaFoldDB" id="A0A5J5F6A5"/>
<organism evidence="2 3">
    <name type="scientific">Sphaerosporella brunnea</name>
    <dbReference type="NCBI Taxonomy" id="1250544"/>
    <lineage>
        <taxon>Eukaryota</taxon>
        <taxon>Fungi</taxon>
        <taxon>Dikarya</taxon>
        <taxon>Ascomycota</taxon>
        <taxon>Pezizomycotina</taxon>
        <taxon>Pezizomycetes</taxon>
        <taxon>Pezizales</taxon>
        <taxon>Pyronemataceae</taxon>
        <taxon>Sphaerosporella</taxon>
    </lineage>
</organism>
<feature type="signal peptide" evidence="1">
    <location>
        <begin position="1"/>
        <end position="23"/>
    </location>
</feature>